<dbReference type="InterPro" id="IPR020806">
    <property type="entry name" value="PKS_PP-bd"/>
</dbReference>
<keyword evidence="3" id="KW-0808">Transferase</keyword>
<gene>
    <name evidence="6" type="ORF">MOV08_43085</name>
</gene>
<accession>A0ABY8AK55</accession>
<reference evidence="6 7" key="1">
    <citation type="submission" date="2022-03" db="EMBL/GenBank/DDBJ databases">
        <title>Streptomyces yunnanensis P86,complete genome.</title>
        <authorList>
            <person name="Chen S."/>
            <person name="Zhang Q."/>
        </authorList>
    </citation>
    <scope>NUCLEOTIDE SEQUENCE [LARGE SCALE GENOMIC DNA]</scope>
    <source>
        <strain evidence="6 7">P86</strain>
    </source>
</reference>
<evidence type="ECO:0000259" key="5">
    <source>
        <dbReference type="PROSITE" id="PS50075"/>
    </source>
</evidence>
<dbReference type="RefSeq" id="WP_275311590.1">
    <property type="nucleotide sequence ID" value="NZ_CP095749.1"/>
</dbReference>
<evidence type="ECO:0000256" key="2">
    <source>
        <dbReference type="ARBA" id="ARBA00022553"/>
    </source>
</evidence>
<dbReference type="InterPro" id="IPR006162">
    <property type="entry name" value="Ppantetheine_attach_site"/>
</dbReference>
<dbReference type="InterPro" id="IPR009081">
    <property type="entry name" value="PP-bd_ACP"/>
</dbReference>
<dbReference type="EMBL" id="CP095749">
    <property type="protein sequence ID" value="WEB45410.1"/>
    <property type="molecule type" value="Genomic_DNA"/>
</dbReference>
<evidence type="ECO:0000256" key="4">
    <source>
        <dbReference type="ARBA" id="ARBA00023268"/>
    </source>
</evidence>
<dbReference type="Gene3D" id="3.40.50.720">
    <property type="entry name" value="NAD(P)-binding Rossmann-like Domain"/>
    <property type="match status" value="1"/>
</dbReference>
<sequence length="496" mass="51228">MEAPRLHGGLVDLPLRPAAGDLAALPAALAARDEIAIRDGLLYARRLVPVPRTEPATTEPIGTVLVTGGLGGIGAHVARRLAARGAERLLLVGRRGVETPGATELRAELTALGTEVEIAGCDVADREALAGLLAGRSLTGVVHAAGVLDDGVLEALSEARLARVFAAKADGARFLHELTAGHPLRFFVLCSSLAGTAGSPGQGNYAAANAVVDALAAHRQAGGLPATSLAWGPWLDTGMTTSWPVGSRSDSGATPMPADRALDALERALSGGAAQYAVGAVDWPRFAAARPGRLCSGLPGVGADTVPEPASALRERLAATAPQRRSLVLLELVTARVAVVSGRPAEDLDAHRPFQELGLDSLAGVRLRNLLGADTGVPLAASAVYDHPTAAALARYLGDALGVDEGDPAERVVLDRLRELEAALLRRRPSAPVSEEITTTLRRLLRSQEDGTADERAAVPDLSGATDDEMFTLIDGVLDDAISDTGRTAGRATERS</sequence>
<feature type="domain" description="Carrier" evidence="5">
    <location>
        <begin position="326"/>
        <end position="401"/>
    </location>
</feature>
<keyword evidence="1" id="KW-0596">Phosphopantetheine</keyword>
<dbReference type="InterPro" id="IPR036736">
    <property type="entry name" value="ACP-like_sf"/>
</dbReference>
<dbReference type="PANTHER" id="PTHR43775:SF51">
    <property type="entry name" value="INACTIVE PHENOLPHTHIOCEROL SYNTHESIS POLYKETIDE SYNTHASE TYPE I PKS1-RELATED"/>
    <property type="match status" value="1"/>
</dbReference>
<dbReference type="PROSITE" id="PS00012">
    <property type="entry name" value="PHOSPHOPANTETHEINE"/>
    <property type="match status" value="1"/>
</dbReference>
<dbReference type="CDD" id="cd08952">
    <property type="entry name" value="KR_1_SDR_x"/>
    <property type="match status" value="1"/>
</dbReference>
<proteinExistence type="predicted"/>
<evidence type="ECO:0000256" key="1">
    <source>
        <dbReference type="ARBA" id="ARBA00022450"/>
    </source>
</evidence>
<evidence type="ECO:0000313" key="7">
    <source>
        <dbReference type="Proteomes" id="UP001218629"/>
    </source>
</evidence>
<dbReference type="SMART" id="SM00823">
    <property type="entry name" value="PKS_PP"/>
    <property type="match status" value="1"/>
</dbReference>
<dbReference type="InterPro" id="IPR013968">
    <property type="entry name" value="PKS_KR"/>
</dbReference>
<dbReference type="Gene3D" id="1.10.1200.10">
    <property type="entry name" value="ACP-like"/>
    <property type="match status" value="1"/>
</dbReference>
<dbReference type="SMART" id="SM01294">
    <property type="entry name" value="PKS_PP_betabranch"/>
    <property type="match status" value="1"/>
</dbReference>
<protein>
    <submittedName>
        <fullName evidence="6">Beta-ketoacyl reductase</fullName>
    </submittedName>
</protein>
<dbReference type="Proteomes" id="UP001218629">
    <property type="component" value="Chromosome"/>
</dbReference>
<dbReference type="Pfam" id="PF00550">
    <property type="entry name" value="PP-binding"/>
    <property type="match status" value="1"/>
</dbReference>
<evidence type="ECO:0000313" key="6">
    <source>
        <dbReference type="EMBL" id="WEB45410.1"/>
    </source>
</evidence>
<name>A0ABY8AK55_9ACTN</name>
<keyword evidence="4" id="KW-0511">Multifunctional enzyme</keyword>
<dbReference type="SMART" id="SM00822">
    <property type="entry name" value="PKS_KR"/>
    <property type="match status" value="1"/>
</dbReference>
<keyword evidence="7" id="KW-1185">Reference proteome</keyword>
<dbReference type="PANTHER" id="PTHR43775">
    <property type="entry name" value="FATTY ACID SYNTHASE"/>
    <property type="match status" value="1"/>
</dbReference>
<dbReference type="InterPro" id="IPR057326">
    <property type="entry name" value="KR_dom"/>
</dbReference>
<dbReference type="SUPFAM" id="SSF47336">
    <property type="entry name" value="ACP-like"/>
    <property type="match status" value="1"/>
</dbReference>
<dbReference type="Pfam" id="PF08659">
    <property type="entry name" value="KR"/>
    <property type="match status" value="1"/>
</dbReference>
<dbReference type="InterPro" id="IPR050091">
    <property type="entry name" value="PKS_NRPS_Biosynth_Enz"/>
</dbReference>
<dbReference type="SUPFAM" id="SSF51735">
    <property type="entry name" value="NAD(P)-binding Rossmann-fold domains"/>
    <property type="match status" value="2"/>
</dbReference>
<organism evidence="6 7">
    <name type="scientific">Streptomyces yunnanensis</name>
    <dbReference type="NCBI Taxonomy" id="156453"/>
    <lineage>
        <taxon>Bacteria</taxon>
        <taxon>Bacillati</taxon>
        <taxon>Actinomycetota</taxon>
        <taxon>Actinomycetes</taxon>
        <taxon>Kitasatosporales</taxon>
        <taxon>Streptomycetaceae</taxon>
        <taxon>Streptomyces</taxon>
    </lineage>
</organism>
<dbReference type="PROSITE" id="PS50075">
    <property type="entry name" value="CARRIER"/>
    <property type="match status" value="1"/>
</dbReference>
<dbReference type="InterPro" id="IPR036291">
    <property type="entry name" value="NAD(P)-bd_dom_sf"/>
</dbReference>
<evidence type="ECO:0000256" key="3">
    <source>
        <dbReference type="ARBA" id="ARBA00022679"/>
    </source>
</evidence>
<keyword evidence="2" id="KW-0597">Phosphoprotein</keyword>